<dbReference type="Gene3D" id="2.40.380.10">
    <property type="entry name" value="FomD-like"/>
    <property type="match status" value="1"/>
</dbReference>
<dbReference type="GO" id="GO:0035925">
    <property type="term" value="F:mRNA 3'-UTR AU-rich region binding"/>
    <property type="evidence" value="ECO:0007669"/>
    <property type="project" value="UniProtKB-UniRule"/>
</dbReference>
<dbReference type="PIRSF" id="PIRSF018644">
    <property type="entry name" value="RNA-binding_FAU-1"/>
    <property type="match status" value="1"/>
</dbReference>
<evidence type="ECO:0000313" key="11">
    <source>
        <dbReference type="Proteomes" id="UP001500962"/>
    </source>
</evidence>
<dbReference type="Proteomes" id="UP001500962">
    <property type="component" value="Unassembled WGS sequence"/>
</dbReference>
<keyword evidence="2 6" id="KW-0540">Nuclease</keyword>
<dbReference type="InterPro" id="IPR016730">
    <property type="entry name" value="RNA-bd_FAU-1"/>
</dbReference>
<dbReference type="InterPro" id="IPR050212">
    <property type="entry name" value="Ntdp-like"/>
</dbReference>
<dbReference type="AlphaFoldDB" id="A0AAV3SDY6"/>
<reference evidence="8" key="1">
    <citation type="journal article" date="2014" name="Int. J. Syst. Evol. Microbiol.">
        <title>Complete genome sequence of Corynebacterium casei LMG S-19264T (=DSM 44701T), isolated from a smear-ripened cheese.</title>
        <authorList>
            <consortium name="US DOE Joint Genome Institute (JGI-PGF)"/>
            <person name="Walter F."/>
            <person name="Albersmeier A."/>
            <person name="Kalinowski J."/>
            <person name="Ruckert C."/>
        </authorList>
    </citation>
    <scope>NUCLEOTIDE SEQUENCE</scope>
    <source>
        <strain evidence="8">JCM 12289</strain>
    </source>
</reference>
<dbReference type="KEGG" id="hdo:MUK72_14145"/>
<dbReference type="Proteomes" id="UP000830542">
    <property type="component" value="Chromosome"/>
</dbReference>
<dbReference type="GO" id="GO:0016891">
    <property type="term" value="F:RNA endonuclease activity producing 5'-phosphomonoesters, hydrolytic mechanism"/>
    <property type="evidence" value="ECO:0007669"/>
    <property type="project" value="UniProtKB-UniRule"/>
</dbReference>
<name>A0AAV3SDY6_HALDO</name>
<evidence type="ECO:0000256" key="4">
    <source>
        <dbReference type="ARBA" id="ARBA00022801"/>
    </source>
</evidence>
<evidence type="ECO:0000259" key="7">
    <source>
        <dbReference type="Pfam" id="PF04167"/>
    </source>
</evidence>
<dbReference type="HAMAP" id="MF_01910">
    <property type="entry name" value="RNA_binding_AU_1"/>
    <property type="match status" value="1"/>
</dbReference>
<accession>A0AAV3SDY6</accession>
<evidence type="ECO:0000256" key="2">
    <source>
        <dbReference type="ARBA" id="ARBA00022722"/>
    </source>
</evidence>
<evidence type="ECO:0000313" key="8">
    <source>
        <dbReference type="EMBL" id="GAA0455129.1"/>
    </source>
</evidence>
<dbReference type="EC" id="3.1.26.-" evidence="6"/>
<dbReference type="RefSeq" id="WP_244702310.1">
    <property type="nucleotide sequence ID" value="NZ_BAAADN010000017.1"/>
</dbReference>
<evidence type="ECO:0000313" key="10">
    <source>
        <dbReference type="Proteomes" id="UP000830542"/>
    </source>
</evidence>
<keyword evidence="3 6" id="KW-0255">Endonuclease</keyword>
<dbReference type="InterPro" id="IPR035930">
    <property type="entry name" value="FomD-like_sf"/>
</dbReference>
<evidence type="ECO:0000256" key="3">
    <source>
        <dbReference type="ARBA" id="ARBA00022759"/>
    </source>
</evidence>
<evidence type="ECO:0000256" key="6">
    <source>
        <dbReference type="HAMAP-Rule" id="MF_01910"/>
    </source>
</evidence>
<reference evidence="8" key="3">
    <citation type="submission" date="2023-12" db="EMBL/GenBank/DDBJ databases">
        <authorList>
            <person name="Sun Q."/>
            <person name="Inoue M."/>
        </authorList>
    </citation>
    <scope>NUCLEOTIDE SEQUENCE</scope>
    <source>
        <strain evidence="8">JCM 12289</strain>
    </source>
</reference>
<dbReference type="EMBL" id="BAAADN010000017">
    <property type="protein sequence ID" value="GAA0455129.1"/>
    <property type="molecule type" value="Genomic_DNA"/>
</dbReference>
<dbReference type="EMBL" id="CP095005">
    <property type="protein sequence ID" value="UOO95095.1"/>
    <property type="molecule type" value="Genomic_DNA"/>
</dbReference>
<reference evidence="9" key="2">
    <citation type="submission" date="2022-04" db="EMBL/GenBank/DDBJ databases">
        <title>Sequencing and genomic assembly of Halococcus dombrowskii.</title>
        <authorList>
            <person name="Lim S.W."/>
            <person name="MacLea K.S."/>
        </authorList>
    </citation>
    <scope>NUCLEOTIDE SEQUENCE</scope>
    <source>
        <strain evidence="9">H4</strain>
    </source>
</reference>
<organism evidence="8 11">
    <name type="scientific">Halococcus dombrowskii</name>
    <dbReference type="NCBI Taxonomy" id="179637"/>
    <lineage>
        <taxon>Archaea</taxon>
        <taxon>Methanobacteriati</taxon>
        <taxon>Methanobacteriota</taxon>
        <taxon>Stenosarchaea group</taxon>
        <taxon>Halobacteria</taxon>
        <taxon>Halobacteriales</taxon>
        <taxon>Halococcaceae</taxon>
        <taxon>Halococcus</taxon>
    </lineage>
</organism>
<dbReference type="SUPFAM" id="SSF159234">
    <property type="entry name" value="FomD-like"/>
    <property type="match status" value="1"/>
</dbReference>
<dbReference type="GeneID" id="71763011"/>
<evidence type="ECO:0000256" key="1">
    <source>
        <dbReference type="ARBA" id="ARBA00022552"/>
    </source>
</evidence>
<dbReference type="PANTHER" id="PTHR39159:SF1">
    <property type="entry name" value="UPF0374 PROTEIN YGAC"/>
    <property type="match status" value="1"/>
</dbReference>
<gene>
    <name evidence="6" type="primary">fau-1</name>
    <name evidence="8" type="ORF">GCM10008985_08680</name>
    <name evidence="9" type="ORF">MUK72_14145</name>
</gene>
<comment type="similarity">
    <text evidence="6">Belongs to the FAU-1 family.</text>
</comment>
<keyword evidence="1 6" id="KW-0698">rRNA processing</keyword>
<dbReference type="Pfam" id="PF04167">
    <property type="entry name" value="DUF402"/>
    <property type="match status" value="1"/>
</dbReference>
<keyword evidence="5 6" id="KW-0694">RNA-binding</keyword>
<protein>
    <recommendedName>
        <fullName evidence="6">Probable ribonuclease FAU-1</fullName>
        <ecNumber evidence="6">3.1.26.-</ecNumber>
    </recommendedName>
    <alternativeName>
        <fullName evidence="6">RNA-binding protein FAU-1</fullName>
    </alternativeName>
</protein>
<keyword evidence="10" id="KW-1185">Reference proteome</keyword>
<keyword evidence="4 6" id="KW-0378">Hydrolase</keyword>
<feature type="domain" description="DUF402" evidence="7">
    <location>
        <begin position="328"/>
        <end position="462"/>
    </location>
</feature>
<sequence>MKVRIRGIYATALTRLFREADHAVVQASQPIRERFEGEFAVAESDIAIETTDDRQGIGIHGGSGAVDTAVSHLADLETDTFSWTGELPREAVFAGEVTETLGSGAVVDCSTGSGFLPYSNTEQRVDDGDRLRVQVSDPVPPWSDDRPVLDTNVEVGGGLVRLVRDGSVKTSTGPGMATDVTELLPNDPPDGWRARWTDASEQAEFATLSDALATASDRATAIDTALSAAAETKAESGVLWDDPATAWLWFGRASRFRLDEIRRTVCPTMAGHHRIKAGSTDASAAVDFVEAVCDSDGALQSEFPFTTVVRQFGPAENDGVRIIHGKPDGSRITLGEGSVIDRDESSITIRREMTPGGTYDALDIERRAGDTATTKLTEGKWWYPTVYRDADGERRGTYVNICTPVEIFPDAARYIDLHVDVVKHADGRIERVDDAELDAAVADGHVSEALAERAREVADMLESAL</sequence>
<dbReference type="PANTHER" id="PTHR39159">
    <property type="match status" value="1"/>
</dbReference>
<dbReference type="GO" id="GO:0006364">
    <property type="term" value="P:rRNA processing"/>
    <property type="evidence" value="ECO:0007669"/>
    <property type="project" value="UniProtKB-UniRule"/>
</dbReference>
<evidence type="ECO:0000313" key="9">
    <source>
        <dbReference type="EMBL" id="UOO95095.1"/>
    </source>
</evidence>
<proteinExistence type="inferred from homology"/>
<comment type="function">
    <text evidence="6">Probable RNase involved in rRNA stability through maturation and/or degradation of precursor rRNAs. Binds to RNA in loop regions with AU-rich sequences.</text>
</comment>
<evidence type="ECO:0000256" key="5">
    <source>
        <dbReference type="ARBA" id="ARBA00022884"/>
    </source>
</evidence>
<dbReference type="InterPro" id="IPR007295">
    <property type="entry name" value="DUF402"/>
</dbReference>